<dbReference type="Gene3D" id="3.30.300.30">
    <property type="match status" value="1"/>
</dbReference>
<reference evidence="6" key="1">
    <citation type="journal article" date="2019" name="Int. J. Syst. Evol. Microbiol.">
        <title>The Global Catalogue of Microorganisms (GCM) 10K type strain sequencing project: providing services to taxonomists for standard genome sequencing and annotation.</title>
        <authorList>
            <consortium name="The Broad Institute Genomics Platform"/>
            <consortium name="The Broad Institute Genome Sequencing Center for Infectious Disease"/>
            <person name="Wu L."/>
            <person name="Ma J."/>
        </authorList>
    </citation>
    <scope>NUCLEOTIDE SEQUENCE [LARGE SCALE GENOMIC DNA]</scope>
    <source>
        <strain evidence="6">CGMCC 4.7330</strain>
    </source>
</reference>
<evidence type="ECO:0000259" key="4">
    <source>
        <dbReference type="Pfam" id="PF13193"/>
    </source>
</evidence>
<dbReference type="Pfam" id="PF00501">
    <property type="entry name" value="AMP-binding"/>
    <property type="match status" value="1"/>
</dbReference>
<comment type="similarity">
    <text evidence="1">Belongs to the ATP-dependent AMP-binding enzyme family.</text>
</comment>
<feature type="domain" description="AMP-binding enzyme C-terminal" evidence="4">
    <location>
        <begin position="418"/>
        <end position="496"/>
    </location>
</feature>
<dbReference type="InterPro" id="IPR045851">
    <property type="entry name" value="AMP-bd_C_sf"/>
</dbReference>
<dbReference type="PANTHER" id="PTHR43201">
    <property type="entry name" value="ACYL-COA SYNTHETASE"/>
    <property type="match status" value="1"/>
</dbReference>
<dbReference type="Proteomes" id="UP001595696">
    <property type="component" value="Unassembled WGS sequence"/>
</dbReference>
<accession>A0ABV8DM66</accession>
<dbReference type="InterPro" id="IPR000873">
    <property type="entry name" value="AMP-dep_synth/lig_dom"/>
</dbReference>
<dbReference type="Gene3D" id="3.40.50.12780">
    <property type="entry name" value="N-terminal domain of ligase-like"/>
    <property type="match status" value="1"/>
</dbReference>
<evidence type="ECO:0000259" key="3">
    <source>
        <dbReference type="Pfam" id="PF00501"/>
    </source>
</evidence>
<protein>
    <submittedName>
        <fullName evidence="5">AMP-binding protein</fullName>
    </submittedName>
</protein>
<evidence type="ECO:0000313" key="5">
    <source>
        <dbReference type="EMBL" id="MFC3960790.1"/>
    </source>
</evidence>
<evidence type="ECO:0000256" key="2">
    <source>
        <dbReference type="ARBA" id="ARBA00022598"/>
    </source>
</evidence>
<keyword evidence="6" id="KW-1185">Reference proteome</keyword>
<sequence>MYPGRLVSEHPDRPAIIMAGTRETLTYRQLDERANRLAHHFRAIGLRRTDPIAIFIENHLELIVTMAAAERTGLYYTPVNSFLAAEEAAYIVRDCGAKVVISSTAKAEVARRLPGLCPDVEHWLMVDGAEPPFLDFATVLAGYPVTPVERERLGTPMFYSSGTTGRPKAVKRQLPDVAPDTQLGIEEMGKRLFHMREGMVFLSPAPLYHSGPQSTISIGLRLGATHIVMERFDAEAFLALLAEFRVTHTMVVPTMFSRLLKLPAEVRGRYDHSTLEVAVHGAAPCPRQVKQDMFDWWGPVIYEYYGGTEANGTCGCTPEEWLAHPGTVGRAFFGEIVILDESGDPQPPGTPGDIWFRGGNSSFEYLNDPGKTAEARDPGGTMSTIGDIGYLDEDGYLFLTDRQAFVIISGGVNIYPQEIENLLVTHPEVMDAAVFGVPDEDFGEAVQAVIQPFDPDGASPELAERLRAFCQEHLARFKCPRSFDFIEEMPRLPTGKLYKRTLRDRYWPQESHRTPSPPRRSPA</sequence>
<feature type="domain" description="AMP-dependent synthetase/ligase" evidence="3">
    <location>
        <begin position="8"/>
        <end position="361"/>
    </location>
</feature>
<keyword evidence="2" id="KW-0436">Ligase</keyword>
<dbReference type="RefSeq" id="WP_378610562.1">
    <property type="nucleotide sequence ID" value="NZ_JBHSAX010000003.1"/>
</dbReference>
<organism evidence="5 6">
    <name type="scientific">Nocardia jiangsuensis</name>
    <dbReference type="NCBI Taxonomy" id="1691563"/>
    <lineage>
        <taxon>Bacteria</taxon>
        <taxon>Bacillati</taxon>
        <taxon>Actinomycetota</taxon>
        <taxon>Actinomycetes</taxon>
        <taxon>Mycobacteriales</taxon>
        <taxon>Nocardiaceae</taxon>
        <taxon>Nocardia</taxon>
    </lineage>
</organism>
<dbReference type="InterPro" id="IPR042099">
    <property type="entry name" value="ANL_N_sf"/>
</dbReference>
<evidence type="ECO:0000313" key="6">
    <source>
        <dbReference type="Proteomes" id="UP001595696"/>
    </source>
</evidence>
<dbReference type="SUPFAM" id="SSF56801">
    <property type="entry name" value="Acetyl-CoA synthetase-like"/>
    <property type="match status" value="1"/>
</dbReference>
<proteinExistence type="inferred from homology"/>
<dbReference type="PANTHER" id="PTHR43201:SF5">
    <property type="entry name" value="MEDIUM-CHAIN ACYL-COA LIGASE ACSF2, MITOCHONDRIAL"/>
    <property type="match status" value="1"/>
</dbReference>
<dbReference type="InterPro" id="IPR025110">
    <property type="entry name" value="AMP-bd_C"/>
</dbReference>
<evidence type="ECO:0000256" key="1">
    <source>
        <dbReference type="ARBA" id="ARBA00006432"/>
    </source>
</evidence>
<dbReference type="Pfam" id="PF13193">
    <property type="entry name" value="AMP-binding_C"/>
    <property type="match status" value="1"/>
</dbReference>
<gene>
    <name evidence="5" type="ORF">ACFO0B_02165</name>
</gene>
<dbReference type="EMBL" id="JBHSAX010000003">
    <property type="protein sequence ID" value="MFC3960790.1"/>
    <property type="molecule type" value="Genomic_DNA"/>
</dbReference>
<name>A0ABV8DM66_9NOCA</name>
<comment type="caution">
    <text evidence="5">The sequence shown here is derived from an EMBL/GenBank/DDBJ whole genome shotgun (WGS) entry which is preliminary data.</text>
</comment>